<protein>
    <submittedName>
        <fullName evidence="1">Uncharacterized protein</fullName>
    </submittedName>
</protein>
<gene>
    <name evidence="1" type="ORF">GM920_07860</name>
</gene>
<keyword evidence="2" id="KW-1185">Reference proteome</keyword>
<reference evidence="1 2" key="1">
    <citation type="submission" date="2019-11" db="EMBL/GenBank/DDBJ databases">
        <title>Description of Pedobacter sp. LMG 31462T.</title>
        <authorList>
            <person name="Carlier A."/>
            <person name="Qi S."/>
            <person name="Vandamme P."/>
        </authorList>
    </citation>
    <scope>NUCLEOTIDE SEQUENCE [LARGE SCALE GENOMIC DNA]</scope>
    <source>
        <strain evidence="1 2">LMG 31462</strain>
    </source>
</reference>
<sequence length="212" mass="24502">MKTTGSEIQSYRQMETLPSKTHKTYYDSFNPYLNHKGWDIGFKIPCKTSVVQEKSKKNHNSEVIQFVVGDKLFSVSKQLEDLIEEIKFSENLILLEEDWDCNGGLSLDKKLYFSTIDFIVLYSEHLLKSYNIVIQSPEINLCPNGSLDLSWMTDKARLLINMKINNGIISGRFYGYQKSLNENSELVKIEKEGSIDMSNFDEFLAVWMKVLV</sequence>
<comment type="caution">
    <text evidence="1">The sequence shown here is derived from an EMBL/GenBank/DDBJ whole genome shotgun (WGS) entry which is preliminary data.</text>
</comment>
<evidence type="ECO:0000313" key="2">
    <source>
        <dbReference type="Proteomes" id="UP000636110"/>
    </source>
</evidence>
<proteinExistence type="predicted"/>
<organism evidence="1 2">
    <name type="scientific">Pedobacter gandavensis</name>
    <dbReference type="NCBI Taxonomy" id="2679963"/>
    <lineage>
        <taxon>Bacteria</taxon>
        <taxon>Pseudomonadati</taxon>
        <taxon>Bacteroidota</taxon>
        <taxon>Sphingobacteriia</taxon>
        <taxon>Sphingobacteriales</taxon>
        <taxon>Sphingobacteriaceae</taxon>
        <taxon>Pedobacter</taxon>
    </lineage>
</organism>
<accession>A0ABR6EU89</accession>
<dbReference type="Proteomes" id="UP000636110">
    <property type="component" value="Unassembled WGS sequence"/>
</dbReference>
<dbReference type="RefSeq" id="WP_182955195.1">
    <property type="nucleotide sequence ID" value="NZ_WNXC01000001.1"/>
</dbReference>
<evidence type="ECO:0000313" key="1">
    <source>
        <dbReference type="EMBL" id="MBB2148824.1"/>
    </source>
</evidence>
<dbReference type="EMBL" id="WNXC01000001">
    <property type="protein sequence ID" value="MBB2148824.1"/>
    <property type="molecule type" value="Genomic_DNA"/>
</dbReference>
<name>A0ABR6EU89_9SPHI</name>